<keyword evidence="6" id="KW-0598">Phosphotransferase system</keyword>
<keyword evidence="2" id="KW-0813">Transport</keyword>
<evidence type="ECO:0000256" key="1">
    <source>
        <dbReference type="ARBA" id="ARBA00004651"/>
    </source>
</evidence>
<evidence type="ECO:0000256" key="11">
    <source>
        <dbReference type="PROSITE-ProRule" id="PRU00421"/>
    </source>
</evidence>
<dbReference type="InterPro" id="IPR011055">
    <property type="entry name" value="Dup_hybrid_motif"/>
</dbReference>
<dbReference type="InterPro" id="IPR013013">
    <property type="entry name" value="PTS_EIIC_1"/>
</dbReference>
<dbReference type="InterPro" id="IPR001127">
    <property type="entry name" value="PTS_EIIA_1_perm"/>
</dbReference>
<dbReference type="PROSITE" id="PS01035">
    <property type="entry name" value="PTS_EIIB_TYPE_1_CYS"/>
    <property type="match status" value="1"/>
</dbReference>
<dbReference type="InterPro" id="IPR050558">
    <property type="entry name" value="PTS_Sugar-Specific_Components"/>
</dbReference>
<name>A0ABW1UIG6_9LACO</name>
<dbReference type="Pfam" id="PF00358">
    <property type="entry name" value="PTS_EIIA_1"/>
    <property type="match status" value="1"/>
</dbReference>
<proteinExistence type="predicted"/>
<dbReference type="PROSITE" id="PS00371">
    <property type="entry name" value="PTS_EIIA_TYPE_1_HIS"/>
    <property type="match status" value="1"/>
</dbReference>
<feature type="transmembrane region" description="Helical" evidence="12">
    <location>
        <begin position="303"/>
        <end position="323"/>
    </location>
</feature>
<dbReference type="SUPFAM" id="SSF51261">
    <property type="entry name" value="Duplicated hybrid motif"/>
    <property type="match status" value="1"/>
</dbReference>
<dbReference type="InterPro" id="IPR018113">
    <property type="entry name" value="PTrfase_EIIB_Cys"/>
</dbReference>
<keyword evidence="3" id="KW-1003">Cell membrane</keyword>
<feature type="transmembrane region" description="Helical" evidence="12">
    <location>
        <begin position="437"/>
        <end position="459"/>
    </location>
</feature>
<dbReference type="PANTHER" id="PTHR30175">
    <property type="entry name" value="PHOSPHOTRANSFERASE SYSTEM TRANSPORT PROTEIN"/>
    <property type="match status" value="1"/>
</dbReference>
<evidence type="ECO:0000256" key="6">
    <source>
        <dbReference type="ARBA" id="ARBA00022683"/>
    </source>
</evidence>
<dbReference type="InterPro" id="IPR036878">
    <property type="entry name" value="Glu_permease_IIB"/>
</dbReference>
<accession>A0ABW1UIG6</accession>
<evidence type="ECO:0000259" key="14">
    <source>
        <dbReference type="PROSITE" id="PS51098"/>
    </source>
</evidence>
<keyword evidence="4" id="KW-0762">Sugar transport</keyword>
<dbReference type="Gene3D" id="3.30.1360.60">
    <property type="entry name" value="Glucose permease domain IIB"/>
    <property type="match status" value="1"/>
</dbReference>
<dbReference type="CDD" id="cd00212">
    <property type="entry name" value="PTS_IIB_glc"/>
    <property type="match status" value="1"/>
</dbReference>
<reference evidence="17" key="1">
    <citation type="journal article" date="2019" name="Int. J. Syst. Evol. Microbiol.">
        <title>The Global Catalogue of Microorganisms (GCM) 10K type strain sequencing project: providing services to taxonomists for standard genome sequencing and annotation.</title>
        <authorList>
            <consortium name="The Broad Institute Genomics Platform"/>
            <consortium name="The Broad Institute Genome Sequencing Center for Infectious Disease"/>
            <person name="Wu L."/>
            <person name="Ma J."/>
        </authorList>
    </citation>
    <scope>NUCLEOTIDE SEQUENCE [LARGE SCALE GENOMIC DNA]</scope>
    <source>
        <strain evidence="17">CCM 8934</strain>
    </source>
</reference>
<dbReference type="Gene3D" id="2.70.70.10">
    <property type="entry name" value="Glucose Permease (Domain IIA)"/>
    <property type="match status" value="1"/>
</dbReference>
<dbReference type="Pfam" id="PF02378">
    <property type="entry name" value="PTS_EIIC"/>
    <property type="match status" value="1"/>
</dbReference>
<evidence type="ECO:0000259" key="15">
    <source>
        <dbReference type="PROSITE" id="PS51103"/>
    </source>
</evidence>
<keyword evidence="10 12" id="KW-0472">Membrane</keyword>
<keyword evidence="17" id="KW-1185">Reference proteome</keyword>
<feature type="domain" description="PTS EIIC type-1" evidence="15">
    <location>
        <begin position="310"/>
        <end position="657"/>
    </location>
</feature>
<evidence type="ECO:0000313" key="16">
    <source>
        <dbReference type="EMBL" id="MFC6295885.1"/>
    </source>
</evidence>
<evidence type="ECO:0000313" key="17">
    <source>
        <dbReference type="Proteomes" id="UP001596227"/>
    </source>
</evidence>
<dbReference type="PROSITE" id="PS51093">
    <property type="entry name" value="PTS_EIIA_TYPE_1"/>
    <property type="match status" value="1"/>
</dbReference>
<evidence type="ECO:0000256" key="8">
    <source>
        <dbReference type="ARBA" id="ARBA00022777"/>
    </source>
</evidence>
<keyword evidence="8" id="KW-0418">Kinase</keyword>
<dbReference type="PROSITE" id="PS51103">
    <property type="entry name" value="PTS_EIIC_TYPE_1"/>
    <property type="match status" value="1"/>
</dbReference>
<evidence type="ECO:0000259" key="13">
    <source>
        <dbReference type="PROSITE" id="PS51093"/>
    </source>
</evidence>
<evidence type="ECO:0000256" key="4">
    <source>
        <dbReference type="ARBA" id="ARBA00022597"/>
    </source>
</evidence>
<dbReference type="SUPFAM" id="SSF55604">
    <property type="entry name" value="Glucose permease domain IIB"/>
    <property type="match status" value="1"/>
</dbReference>
<organism evidence="16 17">
    <name type="scientific">Lactiplantibacillus daoliensis</name>
    <dbReference type="NCBI Taxonomy" id="2559916"/>
    <lineage>
        <taxon>Bacteria</taxon>
        <taxon>Bacillati</taxon>
        <taxon>Bacillota</taxon>
        <taxon>Bacilli</taxon>
        <taxon>Lactobacillales</taxon>
        <taxon>Lactobacillaceae</taxon>
        <taxon>Lactiplantibacillus</taxon>
    </lineage>
</organism>
<evidence type="ECO:0000256" key="7">
    <source>
        <dbReference type="ARBA" id="ARBA00022692"/>
    </source>
</evidence>
<evidence type="ECO:0000256" key="2">
    <source>
        <dbReference type="ARBA" id="ARBA00022448"/>
    </source>
</evidence>
<dbReference type="PANTHER" id="PTHR30175:SF1">
    <property type="entry name" value="PTS SYSTEM ARBUTIN-, CELLOBIOSE-, AND SALICIN-SPECIFIC EIIBC COMPONENT-RELATED"/>
    <property type="match status" value="1"/>
</dbReference>
<feature type="transmembrane region" description="Helical" evidence="12">
    <location>
        <begin position="366"/>
        <end position="386"/>
    </location>
</feature>
<dbReference type="RefSeq" id="WP_137607762.1">
    <property type="nucleotide sequence ID" value="NZ_BJDH01000006.1"/>
</dbReference>
<dbReference type="InterPro" id="IPR001996">
    <property type="entry name" value="PTS_IIB_1"/>
</dbReference>
<feature type="active site" description="Phosphocysteine intermediate; for EIIB activity" evidence="11">
    <location>
        <position position="202"/>
    </location>
</feature>
<dbReference type="Proteomes" id="UP001596227">
    <property type="component" value="Unassembled WGS sequence"/>
</dbReference>
<keyword evidence="9 12" id="KW-1133">Transmembrane helix</keyword>
<evidence type="ECO:0000256" key="9">
    <source>
        <dbReference type="ARBA" id="ARBA00022989"/>
    </source>
</evidence>
<feature type="transmembrane region" description="Helical" evidence="12">
    <location>
        <begin position="620"/>
        <end position="643"/>
    </location>
</feature>
<feature type="transmembrane region" description="Helical" evidence="12">
    <location>
        <begin position="515"/>
        <end position="537"/>
    </location>
</feature>
<evidence type="ECO:0000256" key="10">
    <source>
        <dbReference type="ARBA" id="ARBA00023136"/>
    </source>
</evidence>
<keyword evidence="5" id="KW-0808">Transferase</keyword>
<comment type="caution">
    <text evidence="16">The sequence shown here is derived from an EMBL/GenBank/DDBJ whole genome shotgun (WGS) entry which is preliminary data.</text>
</comment>
<feature type="transmembrane region" description="Helical" evidence="12">
    <location>
        <begin position="471"/>
        <end position="495"/>
    </location>
</feature>
<feature type="transmembrane region" description="Helical" evidence="12">
    <location>
        <begin position="393"/>
        <end position="417"/>
    </location>
</feature>
<feature type="domain" description="PTS EIIA type-1" evidence="13">
    <location>
        <begin position="26"/>
        <end position="130"/>
    </location>
</feature>
<feature type="domain" description="PTS EIIB type-1" evidence="14">
    <location>
        <begin position="180"/>
        <end position="262"/>
    </location>
</feature>
<keyword evidence="7 12" id="KW-0812">Transmembrane</keyword>
<protein>
    <submittedName>
        <fullName evidence="16">Glucose PTS transporter subunit IIA</fullName>
    </submittedName>
</protein>
<dbReference type="PROSITE" id="PS51098">
    <property type="entry name" value="PTS_EIIB_TYPE_1"/>
    <property type="match status" value="1"/>
</dbReference>
<dbReference type="Pfam" id="PF00367">
    <property type="entry name" value="PTS_EIIB"/>
    <property type="match status" value="1"/>
</dbReference>
<evidence type="ECO:0000256" key="5">
    <source>
        <dbReference type="ARBA" id="ARBA00022679"/>
    </source>
</evidence>
<evidence type="ECO:0000256" key="12">
    <source>
        <dbReference type="SAM" id="Phobius"/>
    </source>
</evidence>
<gene>
    <name evidence="16" type="ORF">ACFQH1_11795</name>
</gene>
<sequence>MAAKLVQTTVIAPVAGELLPLSAIHDPVFSKGLMGKGFGIEPSDGKIVAPVSGEVTMIATTKHAIGLKTINGMEVLLHLGIDTVELGGKPYQIRVKMGDHVIAGQELAVMGLAEIKKAGKPVTVMTVITNSATNNYQLFLNDLDQLVDVGDSVAMVTGEAVEGSGNADKPAVKVGDGKYDQLAHDIIENVGGPENVNSLIHCITRLRFYLKDESIAKTSVISELDGVIDVTKGSGQYQVVIGPAVNDVYDAVIAQLGPQFSDDAATKKAVAETSAAANKPHYGVWGTIQHGFSGIIGVMTASMIPVIGILAGSGILKGILAALTGFKVLSATSGTYLVLNAIGDATFYFLPVILGFTAAKKLGSDPIVMAIVGGVLIYPQIIGAAGKAATAQIAFFGIPTHLVSYSASVFPIIVAAWLGAYVEKFLKKVVPLYLRSVFIPILEALILSVIVLVGVGPVITMISKGLADGIVAIYNFSPALSGFVIGGLYQTMVIFGLHWGLIPIVINDIATNGHSYLNAILSITMVAQGGAVLAVFLKSKDKKLKEISLAAAVSAFCGVTEPALYGVNLKYKRVFVWASIGSAFGGLITGLLRVNNYALSGSLIGFPAFITPGVGIGSNFYGYLISHYGTLVISTVLVFLFGFSDKMLAKNKGKAKAKANKLETVSE</sequence>
<comment type="subcellular location">
    <subcellularLocation>
        <location evidence="1">Cell membrane</location>
        <topology evidence="1">Multi-pass membrane protein</topology>
    </subcellularLocation>
</comment>
<dbReference type="InterPro" id="IPR003352">
    <property type="entry name" value="PTS_EIIC"/>
</dbReference>
<dbReference type="EMBL" id="JBHSSB010000031">
    <property type="protein sequence ID" value="MFC6295885.1"/>
    <property type="molecule type" value="Genomic_DNA"/>
</dbReference>
<feature type="transmembrane region" description="Helical" evidence="12">
    <location>
        <begin position="335"/>
        <end position="354"/>
    </location>
</feature>
<feature type="transmembrane region" description="Helical" evidence="12">
    <location>
        <begin position="574"/>
        <end position="592"/>
    </location>
</feature>
<evidence type="ECO:0000256" key="3">
    <source>
        <dbReference type="ARBA" id="ARBA00022475"/>
    </source>
</evidence>
<dbReference type="NCBIfam" id="TIGR00830">
    <property type="entry name" value="PTBA"/>
    <property type="match status" value="1"/>
</dbReference>